<reference evidence="4 5" key="1">
    <citation type="journal article" date="2009" name="Stand. Genomic Sci.">
        <title>Complete genome sequence of Halorhabdus utahensis type strain (AX-2).</title>
        <authorList>
            <person name="Anderson I."/>
            <person name="Tindall B.J."/>
            <person name="Pomrenke H."/>
            <person name="Goker M."/>
            <person name="Lapidus A."/>
            <person name="Nolan M."/>
            <person name="Copeland A."/>
            <person name="Glavina Del Rio T."/>
            <person name="Chen F."/>
            <person name="Tice H."/>
            <person name="Cheng J.F."/>
            <person name="Lucas S."/>
            <person name="Chertkov O."/>
            <person name="Bruce D."/>
            <person name="Brettin T."/>
            <person name="Detter J.C."/>
            <person name="Han C."/>
            <person name="Goodwin L."/>
            <person name="Land M."/>
            <person name="Hauser L."/>
            <person name="Chang Y.J."/>
            <person name="Jeffries C.D."/>
            <person name="Pitluck S."/>
            <person name="Pati A."/>
            <person name="Mavromatis K."/>
            <person name="Ivanova N."/>
            <person name="Ovchinnikova G."/>
            <person name="Chen A."/>
            <person name="Palaniappan K."/>
            <person name="Chain P."/>
            <person name="Rohde M."/>
            <person name="Bristow J."/>
            <person name="Eisen J.A."/>
            <person name="Markowitz V."/>
            <person name="Hugenholtz P."/>
            <person name="Kyrpides N.C."/>
            <person name="Klenk H.P."/>
        </authorList>
    </citation>
    <scope>NUCLEOTIDE SEQUENCE [LARGE SCALE GENOMIC DNA]</scope>
    <source>
        <strain evidence="5">DSM 12940 / JCM 11049 / AX-2</strain>
    </source>
</reference>
<evidence type="ECO:0000256" key="1">
    <source>
        <dbReference type="ARBA" id="ARBA00022691"/>
    </source>
</evidence>
<gene>
    <name evidence="4" type="ordered locus">Huta_1018</name>
</gene>
<dbReference type="HOGENOM" id="CLU_013458_2_0_2"/>
<proteinExistence type="inferred from homology"/>
<dbReference type="InterPro" id="IPR036414">
    <property type="entry name" value="YaeB_N_sf"/>
</dbReference>
<dbReference type="PANTHER" id="PTHR12818:SF0">
    <property type="entry name" value="TRNA (ADENINE(37)-N6)-METHYLTRANSFERASE"/>
    <property type="match status" value="1"/>
</dbReference>
<dbReference type="EMBL" id="CP001687">
    <property type="protein sequence ID" value="ACV11201.1"/>
    <property type="molecule type" value="Genomic_DNA"/>
</dbReference>
<evidence type="ECO:0000259" key="3">
    <source>
        <dbReference type="PROSITE" id="PS51668"/>
    </source>
</evidence>
<sequence>MAVAGPCIGMADEALALDPIGTIHSPFESAVDMPIQPAGSDARGTVELEGRYADGLADLGGFSHCILLYHFHESPADAPLSVEPFLDDRPRGLFATRAPRRPNSVGLSVVRIEAVDGPTIDVSGIDVVDGTPLLDVKPLVGRFDVPDSVDDGWIAASDDAVEQRRADDRFL</sequence>
<dbReference type="KEGG" id="hut:Huta_1018"/>
<accession>C7NVB7</accession>
<dbReference type="Gene3D" id="2.40.30.70">
    <property type="entry name" value="YaeB-like"/>
    <property type="match status" value="1"/>
</dbReference>
<dbReference type="Proteomes" id="UP000002071">
    <property type="component" value="Chromosome"/>
</dbReference>
<dbReference type="PROSITE" id="PS51668">
    <property type="entry name" value="TSAA_2"/>
    <property type="match status" value="1"/>
</dbReference>
<keyword evidence="5" id="KW-1185">Reference proteome</keyword>
<dbReference type="InterPro" id="IPR023370">
    <property type="entry name" value="TrmO-like_N"/>
</dbReference>
<dbReference type="STRING" id="519442.Huta_1018"/>
<evidence type="ECO:0000313" key="5">
    <source>
        <dbReference type="Proteomes" id="UP000002071"/>
    </source>
</evidence>
<feature type="domain" description="TsaA-like" evidence="3">
    <location>
        <begin position="17"/>
        <end position="148"/>
    </location>
</feature>
<dbReference type="NCBIfam" id="TIGR00104">
    <property type="entry name" value="tRNA_TsaA"/>
    <property type="match status" value="1"/>
</dbReference>
<dbReference type="eggNOG" id="arCOG00761">
    <property type="taxonomic scope" value="Archaea"/>
</dbReference>
<dbReference type="PANTHER" id="PTHR12818">
    <property type="entry name" value="TRNA (ADENINE(37)-N6)-METHYLTRANSFERASE"/>
    <property type="match status" value="1"/>
</dbReference>
<dbReference type="AlphaFoldDB" id="C7NVB7"/>
<evidence type="ECO:0000256" key="2">
    <source>
        <dbReference type="ARBA" id="ARBA00033753"/>
    </source>
</evidence>
<name>C7NVB7_HALUD</name>
<evidence type="ECO:0000313" key="4">
    <source>
        <dbReference type="EMBL" id="ACV11201.1"/>
    </source>
</evidence>
<organism evidence="4 5">
    <name type="scientific">Halorhabdus utahensis (strain DSM 12940 / JCM 11049 / AX-2)</name>
    <dbReference type="NCBI Taxonomy" id="519442"/>
    <lineage>
        <taxon>Archaea</taxon>
        <taxon>Methanobacteriati</taxon>
        <taxon>Methanobacteriota</taxon>
        <taxon>Stenosarchaea group</taxon>
        <taxon>Halobacteria</taxon>
        <taxon>Halobacteriales</taxon>
        <taxon>Haloarculaceae</taxon>
        <taxon>Halorhabdus</taxon>
    </lineage>
</organism>
<dbReference type="InterPro" id="IPR040372">
    <property type="entry name" value="YaeB-like"/>
</dbReference>
<dbReference type="CDD" id="cd09281">
    <property type="entry name" value="UPF0066"/>
    <property type="match status" value="1"/>
</dbReference>
<keyword evidence="1" id="KW-0949">S-adenosyl-L-methionine</keyword>
<dbReference type="Pfam" id="PF01980">
    <property type="entry name" value="TrmO_N"/>
    <property type="match status" value="1"/>
</dbReference>
<protein>
    <recommendedName>
        <fullName evidence="3">TsaA-like domain-containing protein</fullName>
    </recommendedName>
</protein>
<dbReference type="SUPFAM" id="SSF118196">
    <property type="entry name" value="YaeB-like"/>
    <property type="match status" value="1"/>
</dbReference>
<dbReference type="InterPro" id="IPR036413">
    <property type="entry name" value="YaeB-like_sf"/>
</dbReference>
<comment type="similarity">
    <text evidence="2">Belongs to the tRNA methyltransferase O family.</text>
</comment>